<protein>
    <recommendedName>
        <fullName evidence="1">Immunity protein 35 domain-containing protein</fullName>
    </recommendedName>
</protein>
<reference evidence="2 3" key="1">
    <citation type="journal article" date="2011" name="J. Bacteriol.">
        <title>Complete Genome Sequence of the Aerobic Marine Methanotroph Methylomonas methanica MC09.</title>
        <authorList>
            <person name="Boden R."/>
            <person name="Cunliffe M."/>
            <person name="Scanlan J."/>
            <person name="Moussard H."/>
            <person name="Kits K.D."/>
            <person name="Klotz M.G."/>
            <person name="Jetten M.S."/>
            <person name="Vuilleumier S."/>
            <person name="Han J."/>
            <person name="Peters L."/>
            <person name="Mikhailova N."/>
            <person name="Teshima H."/>
            <person name="Tapia R."/>
            <person name="Kyrpides N."/>
            <person name="Ivanova N."/>
            <person name="Pagani I."/>
            <person name="Cheng J.F."/>
            <person name="Goodwin L."/>
            <person name="Han C."/>
            <person name="Hauser L."/>
            <person name="Land M.L."/>
            <person name="Lapidus A."/>
            <person name="Lucas S."/>
            <person name="Pitluck S."/>
            <person name="Woyke T."/>
            <person name="Stein L."/>
            <person name="Murrell J.C."/>
        </authorList>
    </citation>
    <scope>NUCLEOTIDE SEQUENCE [LARGE SCALE GENOMIC DNA]</scope>
    <source>
        <strain evidence="2 3">MC09</strain>
    </source>
</reference>
<accession>F9ZWM0</accession>
<dbReference type="eggNOG" id="ENOG5033B77">
    <property type="taxonomic scope" value="Bacteria"/>
</dbReference>
<gene>
    <name evidence="2" type="ordered locus">Metme_2469</name>
</gene>
<proteinExistence type="predicted"/>
<evidence type="ECO:0000259" key="1">
    <source>
        <dbReference type="Pfam" id="PF15567"/>
    </source>
</evidence>
<reference evidence="3" key="3">
    <citation type="submission" date="2011-05" db="EMBL/GenBank/DDBJ databases">
        <title>Complete sequence of Methylomonas methanica MC09.</title>
        <authorList>
            <consortium name="US DOE Joint Genome Institute"/>
            <person name="Lucas S."/>
            <person name="Han J."/>
            <person name="Lapidus A."/>
            <person name="Cheng J.-F."/>
            <person name="Goodwin L."/>
            <person name="Pitluck S."/>
            <person name="Peters L."/>
            <person name="Mikhailova N."/>
            <person name="Teshima H."/>
            <person name="Han C."/>
            <person name="Tapia R."/>
            <person name="Land M."/>
            <person name="Hauser L."/>
            <person name="Kyrpides N."/>
            <person name="Ivanova N."/>
            <person name="Pagani I."/>
            <person name="Stein L."/>
            <person name="Woyke T."/>
        </authorList>
    </citation>
    <scope>NUCLEOTIDE SEQUENCE [LARGE SCALE GENOMIC DNA]</scope>
    <source>
        <strain evidence="3">MC09</strain>
    </source>
</reference>
<dbReference type="EMBL" id="CP002738">
    <property type="protein sequence ID" value="AEG00867.1"/>
    <property type="molecule type" value="Genomic_DNA"/>
</dbReference>
<dbReference type="Proteomes" id="UP000008888">
    <property type="component" value="Chromosome"/>
</dbReference>
<dbReference type="HOGENOM" id="CLU_173109_0_0_6"/>
<feature type="domain" description="Immunity protein 35" evidence="1">
    <location>
        <begin position="24"/>
        <end position="84"/>
    </location>
</feature>
<evidence type="ECO:0000313" key="2">
    <source>
        <dbReference type="EMBL" id="AEG00867.1"/>
    </source>
</evidence>
<dbReference type="RefSeq" id="WP_013819105.1">
    <property type="nucleotide sequence ID" value="NC_015572.1"/>
</dbReference>
<organism evidence="2 3">
    <name type="scientific">Methylomonas methanica (strain DSM 25384 / MC09)</name>
    <dbReference type="NCBI Taxonomy" id="857087"/>
    <lineage>
        <taxon>Bacteria</taxon>
        <taxon>Pseudomonadati</taxon>
        <taxon>Pseudomonadota</taxon>
        <taxon>Gammaproteobacteria</taxon>
        <taxon>Methylococcales</taxon>
        <taxon>Methylococcaceae</taxon>
        <taxon>Methylomonas</taxon>
    </lineage>
</organism>
<dbReference type="AlphaFoldDB" id="F9ZWM0"/>
<evidence type="ECO:0000313" key="3">
    <source>
        <dbReference type="Proteomes" id="UP000008888"/>
    </source>
</evidence>
<reference key="2">
    <citation type="submission" date="2011-05" db="EMBL/GenBank/DDBJ databases">
        <title>Complete genome sequence of the aerobic marine methanotroph Methylomonas methanica MC09.</title>
        <authorList>
            <person name="Boden R."/>
            <person name="Cunliffe M."/>
            <person name="Scanlan J."/>
            <person name="Moussard H."/>
            <person name="Kits K.D."/>
            <person name="Klotz M."/>
            <person name="Jetten M."/>
            <person name="Vuilleumier S."/>
            <person name="Han J."/>
            <person name="Peters L."/>
            <person name="Mikhailova N."/>
            <person name="Teshima H."/>
            <person name="Tapia R."/>
            <person name="Kyrpides N."/>
            <person name="Ivanova N."/>
            <person name="Pagani I."/>
            <person name="Cheng J.-F."/>
            <person name="Goodwin L."/>
            <person name="Han C."/>
            <person name="Hauser L."/>
            <person name="Land M."/>
            <person name="Lapidus A."/>
            <person name="Lucas S."/>
            <person name="Pitluck S."/>
            <person name="Woyke T."/>
            <person name="Stein L.Y."/>
            <person name="Murrell C."/>
        </authorList>
    </citation>
    <scope>NUCLEOTIDE SEQUENCE</scope>
    <source>
        <strain>MC09</strain>
    </source>
</reference>
<sequence length="100" mass="11431">MITREQAEELVSKQVCGPHEWLPPDDEIVLVDSATIERSWGWVFFYTSRKWSETGDIQYALAGNAPVIVERDTAKLIETGTAYSAEHYIDRYELTDDPHA</sequence>
<keyword evidence="3" id="KW-1185">Reference proteome</keyword>
<dbReference type="KEGG" id="mmt:Metme_2469"/>
<dbReference type="InterPro" id="IPR029082">
    <property type="entry name" value="Imm35"/>
</dbReference>
<dbReference type="Pfam" id="PF15567">
    <property type="entry name" value="Imm35"/>
    <property type="match status" value="1"/>
</dbReference>
<name>F9ZWM0_METMM</name>
<dbReference type="OrthoDB" id="3542635at2"/>